<keyword evidence="2" id="KW-1185">Reference proteome</keyword>
<dbReference type="PANTHER" id="PTHR34835">
    <property type="entry name" value="OS07G0283600 PROTEIN-RELATED"/>
    <property type="match status" value="1"/>
</dbReference>
<reference evidence="2" key="1">
    <citation type="journal article" date="2012" name="Nat. Commun.">
        <title>The genome of Prunus mume.</title>
        <authorList>
            <person name="Zhang Q."/>
            <person name="Chen W."/>
            <person name="Sun L."/>
            <person name="Zhao F."/>
            <person name="Huang B."/>
            <person name="Yang W."/>
            <person name="Tao Y."/>
            <person name="Wang J."/>
            <person name="Yuan Z."/>
            <person name="Fan G."/>
            <person name="Xing Z."/>
            <person name="Han C."/>
            <person name="Pan H."/>
            <person name="Zhong X."/>
            <person name="Shi W."/>
            <person name="Liang X."/>
            <person name="Du D."/>
            <person name="Sun F."/>
            <person name="Xu Z."/>
            <person name="Hao R."/>
            <person name="Lv T."/>
            <person name="Lv Y."/>
            <person name="Zheng Z."/>
            <person name="Sun M."/>
            <person name="Luo L."/>
            <person name="Cai M."/>
            <person name="Gao Y."/>
            <person name="Wang J."/>
            <person name="Yin Y."/>
            <person name="Xu X."/>
            <person name="Cheng T."/>
            <person name="Wang J."/>
        </authorList>
    </citation>
    <scope>NUCLEOTIDE SEQUENCE [LARGE SCALE GENOMIC DNA]</scope>
</reference>
<feature type="compositionally biased region" description="Acidic residues" evidence="1">
    <location>
        <begin position="241"/>
        <end position="253"/>
    </location>
</feature>
<evidence type="ECO:0000256" key="1">
    <source>
        <dbReference type="SAM" id="MobiDB-lite"/>
    </source>
</evidence>
<gene>
    <name evidence="3" type="primary">LOC103323322</name>
</gene>
<reference evidence="3" key="2">
    <citation type="submission" date="2025-08" db="UniProtKB">
        <authorList>
            <consortium name="RefSeq"/>
        </authorList>
    </citation>
    <scope>IDENTIFICATION</scope>
</reference>
<feature type="compositionally biased region" description="Basic and acidic residues" evidence="1">
    <location>
        <begin position="56"/>
        <end position="71"/>
    </location>
</feature>
<dbReference type="GeneID" id="103323322"/>
<feature type="compositionally biased region" description="Basic residues" evidence="1">
    <location>
        <begin position="220"/>
        <end position="237"/>
    </location>
</feature>
<feature type="compositionally biased region" description="Polar residues" evidence="1">
    <location>
        <begin position="38"/>
        <end position="52"/>
    </location>
</feature>
<name>A0ABM1LKF7_PRUMU</name>
<feature type="region of interest" description="Disordered" evidence="1">
    <location>
        <begin position="38"/>
        <end position="71"/>
    </location>
</feature>
<organism evidence="2 3">
    <name type="scientific">Prunus mume</name>
    <name type="common">Japanese apricot</name>
    <name type="synonym">Armeniaca mume</name>
    <dbReference type="NCBI Taxonomy" id="102107"/>
    <lineage>
        <taxon>Eukaryota</taxon>
        <taxon>Viridiplantae</taxon>
        <taxon>Streptophyta</taxon>
        <taxon>Embryophyta</taxon>
        <taxon>Tracheophyta</taxon>
        <taxon>Spermatophyta</taxon>
        <taxon>Magnoliopsida</taxon>
        <taxon>eudicotyledons</taxon>
        <taxon>Gunneridae</taxon>
        <taxon>Pentapetalae</taxon>
        <taxon>rosids</taxon>
        <taxon>fabids</taxon>
        <taxon>Rosales</taxon>
        <taxon>Rosaceae</taxon>
        <taxon>Amygdaloideae</taxon>
        <taxon>Amygdaleae</taxon>
        <taxon>Prunus</taxon>
    </lineage>
</organism>
<feature type="region of interest" description="Disordered" evidence="1">
    <location>
        <begin position="1"/>
        <end position="22"/>
    </location>
</feature>
<proteinExistence type="predicted"/>
<evidence type="ECO:0000313" key="3">
    <source>
        <dbReference type="RefSeq" id="XP_016647884.1"/>
    </source>
</evidence>
<feature type="region of interest" description="Disordered" evidence="1">
    <location>
        <begin position="215"/>
        <end position="257"/>
    </location>
</feature>
<feature type="compositionally biased region" description="Basic and acidic residues" evidence="1">
    <location>
        <begin position="422"/>
        <end position="440"/>
    </location>
</feature>
<dbReference type="RefSeq" id="XP_016647884.1">
    <property type="nucleotide sequence ID" value="XM_016792398.1"/>
</dbReference>
<feature type="region of interest" description="Disordered" evidence="1">
    <location>
        <begin position="586"/>
        <end position="606"/>
    </location>
</feature>
<sequence>MDAEKSVQVKEKHKGESNLEHARVGQDAFFHFISQMAQEMSPQKNEAQSQQKPRIKIMDQKRKSKPNYDRKAKHPDYVQFRCNVNAFNNIITDVKDKLNERQKKLLKKTPFWNLIELFYNQRIDMNNMNKSDLDLVKLLKKFDPDTKSFKFGTKSFQITANAVTDILGLPNEGKSVKLGNDRYTATFRTRHFGEKSKPSKCVVEKELQKTIALANQSKKEKAKAKQKKKTNIGKGKKKAEEQEEQEEQEEGEDKEEKEVVDYDKDVVSLILIILCMTFLFANSSSTLHWKIVEHCVTLDTLSNFSWARAVSTYINDSLITKAKAKKGGKAFIGGVSGCTVLILFLLCERTNIIQPILDKEKETPAILKWSLVELHTRFNQIKDLNDIEGIFKTPTKQKTLREEGEPVDKSILKTYKKRKTTREEGDLVDKKKENKDDKGGQGEADEVAAEQGKPDDDDQTPELKEIRKKKRFEIATGKEPVAIQDLLVKSMIAEINYRQHQDPSFVCPERLKLWKDEINKDSEKKMMELWDIFIQTEKRSNELEKELATHKEKSHEECVAATMAVESTILLHEIQNLKRRITKLEGKESHIEPETSAKKMKNKAEI</sequence>
<protein>
    <submittedName>
        <fullName evidence="3">Uncharacterized protein LOC103323322</fullName>
    </submittedName>
</protein>
<dbReference type="Proteomes" id="UP000694861">
    <property type="component" value="Linkage group LG2"/>
</dbReference>
<dbReference type="PANTHER" id="PTHR34835:SF81">
    <property type="entry name" value="OS06G0475900 PROTEIN"/>
    <property type="match status" value="1"/>
</dbReference>
<feature type="region of interest" description="Disordered" evidence="1">
    <location>
        <begin position="422"/>
        <end position="462"/>
    </location>
</feature>
<evidence type="ECO:0000313" key="2">
    <source>
        <dbReference type="Proteomes" id="UP000694861"/>
    </source>
</evidence>
<accession>A0ABM1LKF7</accession>